<accession>A0A0H2RNL8</accession>
<keyword evidence="2" id="KW-1185">Reference proteome</keyword>
<dbReference type="AlphaFoldDB" id="A0A0H2RNL8"/>
<proteinExistence type="predicted"/>
<reference evidence="1 2" key="1">
    <citation type="submission" date="2015-04" db="EMBL/GenBank/DDBJ databases">
        <title>Complete genome sequence of Schizopora paradoxa KUC8140, a cosmopolitan wood degrader in East Asia.</title>
        <authorList>
            <consortium name="DOE Joint Genome Institute"/>
            <person name="Min B."/>
            <person name="Park H."/>
            <person name="Jang Y."/>
            <person name="Kim J.-J."/>
            <person name="Kim K.H."/>
            <person name="Pangilinan J."/>
            <person name="Lipzen A."/>
            <person name="Riley R."/>
            <person name="Grigoriev I.V."/>
            <person name="Spatafora J.W."/>
            <person name="Choi I.-G."/>
        </authorList>
    </citation>
    <scope>NUCLEOTIDE SEQUENCE [LARGE SCALE GENOMIC DNA]</scope>
    <source>
        <strain evidence="1 2">KUC8140</strain>
    </source>
</reference>
<protein>
    <submittedName>
        <fullName evidence="1">Uncharacterized protein</fullName>
    </submittedName>
</protein>
<name>A0A0H2RNL8_9AGAM</name>
<organism evidence="1 2">
    <name type="scientific">Schizopora paradoxa</name>
    <dbReference type="NCBI Taxonomy" id="27342"/>
    <lineage>
        <taxon>Eukaryota</taxon>
        <taxon>Fungi</taxon>
        <taxon>Dikarya</taxon>
        <taxon>Basidiomycota</taxon>
        <taxon>Agaricomycotina</taxon>
        <taxon>Agaricomycetes</taxon>
        <taxon>Hymenochaetales</taxon>
        <taxon>Schizoporaceae</taxon>
        <taxon>Schizopora</taxon>
    </lineage>
</organism>
<evidence type="ECO:0000313" key="2">
    <source>
        <dbReference type="Proteomes" id="UP000053477"/>
    </source>
</evidence>
<dbReference type="EMBL" id="KQ085959">
    <property type="protein sequence ID" value="KLO13454.1"/>
    <property type="molecule type" value="Genomic_DNA"/>
</dbReference>
<dbReference type="InParanoid" id="A0A0H2RNL8"/>
<gene>
    <name evidence="1" type="ORF">SCHPADRAFT_904180</name>
</gene>
<evidence type="ECO:0000313" key="1">
    <source>
        <dbReference type="EMBL" id="KLO13454.1"/>
    </source>
</evidence>
<sequence>MPHIDSVDLPDVFSPTIGPGVTATDVLALPQNGHAENRATREFSSDFGGILRATLKAYAKQIRATTKETSGLDQQVLESATDDIKDLSLKAESALNDFAGTFFEYIVKALDSRRTTEAEINNFLEHAKVLQVEAERTIQKFIKAHGHVMDSLSLWPMERSEKEKFLKRREHIISLLDSSTFPDGLLKTYMVLLPAHSDQLYMDLEGDTRLVVERKGNSGDFANVSPLSMILNVWAMFRRDIQAVESARQDGNQALHANLDSKVYMLRQLYSILPDALSEFRSALTAPRKRQSNTRTSRRVPWWKSMLFPCLYFRSTMER</sequence>
<dbReference type="Proteomes" id="UP000053477">
    <property type="component" value="Unassembled WGS sequence"/>
</dbReference>